<protein>
    <recommendedName>
        <fullName evidence="4">DUF1102 domain-containing protein</fullName>
    </recommendedName>
</protein>
<sequence>MFQALPARDVPGCGGARTQVRYTMERRKFVIGMGALASGAAAAMGTGAFSAAQINDRDVDIAVNADDSALIQLHPGEYGERVFYEDGQLEISFDGDGGSGINPNSVYQVGAIGGEAKGAFEDFAAGGAEILTMDDVLYGGEGEDGSDTTTPDDPAFEIVNEDSQAHNIELFYSGSAPDTNNAELALVAAGDSTGAFVVPVTGTEQDADRLGAFPLGSGETLAVSLIVKAADFDPTKEDNEFDGELVLNAGDQIVDQDDFDVTGPVDD</sequence>
<feature type="transmembrane region" description="Helical" evidence="1">
    <location>
        <begin position="29"/>
        <end position="49"/>
    </location>
</feature>
<accession>A0ABD5SF92</accession>
<evidence type="ECO:0000313" key="2">
    <source>
        <dbReference type="EMBL" id="MFC6753933.1"/>
    </source>
</evidence>
<name>A0ABD5SF92_9EURY</name>
<reference evidence="2 3" key="1">
    <citation type="journal article" date="2019" name="Int. J. Syst. Evol. Microbiol.">
        <title>The Global Catalogue of Microorganisms (GCM) 10K type strain sequencing project: providing services to taxonomists for standard genome sequencing and annotation.</title>
        <authorList>
            <consortium name="The Broad Institute Genomics Platform"/>
            <consortium name="The Broad Institute Genome Sequencing Center for Infectious Disease"/>
            <person name="Wu L."/>
            <person name="Ma J."/>
        </authorList>
    </citation>
    <scope>NUCLEOTIDE SEQUENCE [LARGE SCALE GENOMIC DNA]</scope>
    <source>
        <strain evidence="2 3">CGMCC 1.3239</strain>
    </source>
</reference>
<proteinExistence type="predicted"/>
<evidence type="ECO:0008006" key="4">
    <source>
        <dbReference type="Google" id="ProtNLM"/>
    </source>
</evidence>
<comment type="caution">
    <text evidence="2">The sequence shown here is derived from an EMBL/GenBank/DDBJ whole genome shotgun (WGS) entry which is preliminary data.</text>
</comment>
<gene>
    <name evidence="2" type="ORF">ACFQEU_10750</name>
</gene>
<dbReference type="EMBL" id="JBHSWW010000165">
    <property type="protein sequence ID" value="MFC6753933.1"/>
    <property type="molecule type" value="Genomic_DNA"/>
</dbReference>
<keyword evidence="1" id="KW-0812">Transmembrane</keyword>
<keyword evidence="1" id="KW-1133">Transmembrane helix</keyword>
<evidence type="ECO:0000256" key="1">
    <source>
        <dbReference type="SAM" id="Phobius"/>
    </source>
</evidence>
<keyword evidence="1" id="KW-0472">Membrane</keyword>
<keyword evidence="3" id="KW-1185">Reference proteome</keyword>
<dbReference type="AlphaFoldDB" id="A0ABD5SF92"/>
<dbReference type="Proteomes" id="UP001596442">
    <property type="component" value="Unassembled WGS sequence"/>
</dbReference>
<organism evidence="2 3">
    <name type="scientific">Halorubrum tibetense</name>
    <dbReference type="NCBI Taxonomy" id="175631"/>
    <lineage>
        <taxon>Archaea</taxon>
        <taxon>Methanobacteriati</taxon>
        <taxon>Methanobacteriota</taxon>
        <taxon>Stenosarchaea group</taxon>
        <taxon>Halobacteria</taxon>
        <taxon>Halobacteriales</taxon>
        <taxon>Haloferacaceae</taxon>
        <taxon>Halorubrum</taxon>
    </lineage>
</organism>
<evidence type="ECO:0000313" key="3">
    <source>
        <dbReference type="Proteomes" id="UP001596442"/>
    </source>
</evidence>